<evidence type="ECO:0000313" key="3">
    <source>
        <dbReference type="Proteomes" id="UP000719412"/>
    </source>
</evidence>
<dbReference type="AlphaFoldDB" id="A0A8J6LA85"/>
<organism evidence="2 3">
    <name type="scientific">Tenebrio molitor</name>
    <name type="common">Yellow mealworm beetle</name>
    <dbReference type="NCBI Taxonomy" id="7067"/>
    <lineage>
        <taxon>Eukaryota</taxon>
        <taxon>Metazoa</taxon>
        <taxon>Ecdysozoa</taxon>
        <taxon>Arthropoda</taxon>
        <taxon>Hexapoda</taxon>
        <taxon>Insecta</taxon>
        <taxon>Pterygota</taxon>
        <taxon>Neoptera</taxon>
        <taxon>Endopterygota</taxon>
        <taxon>Coleoptera</taxon>
        <taxon>Polyphaga</taxon>
        <taxon>Cucujiformia</taxon>
        <taxon>Tenebrionidae</taxon>
        <taxon>Tenebrio</taxon>
    </lineage>
</organism>
<evidence type="ECO:0000313" key="2">
    <source>
        <dbReference type="EMBL" id="KAH0814419.1"/>
    </source>
</evidence>
<reference evidence="2" key="2">
    <citation type="submission" date="2021-08" db="EMBL/GenBank/DDBJ databases">
        <authorList>
            <person name="Eriksson T."/>
        </authorList>
    </citation>
    <scope>NUCLEOTIDE SEQUENCE</scope>
    <source>
        <strain evidence="2">Stoneville</strain>
        <tissue evidence="2">Whole head</tissue>
    </source>
</reference>
<reference evidence="2" key="1">
    <citation type="journal article" date="2020" name="J Insects Food Feed">
        <title>The yellow mealworm (Tenebrio molitor) genome: a resource for the emerging insects as food and feed industry.</title>
        <authorList>
            <person name="Eriksson T."/>
            <person name="Andere A."/>
            <person name="Kelstrup H."/>
            <person name="Emery V."/>
            <person name="Picard C."/>
        </authorList>
    </citation>
    <scope>NUCLEOTIDE SEQUENCE</scope>
    <source>
        <strain evidence="2">Stoneville</strain>
        <tissue evidence="2">Whole head</tissue>
    </source>
</reference>
<proteinExistence type="predicted"/>
<feature type="compositionally biased region" description="Basic residues" evidence="1">
    <location>
        <begin position="367"/>
        <end position="379"/>
    </location>
</feature>
<dbReference type="EMBL" id="JABDTM020024304">
    <property type="protein sequence ID" value="KAH0814419.1"/>
    <property type="molecule type" value="Genomic_DNA"/>
</dbReference>
<protein>
    <submittedName>
        <fullName evidence="2">Uncharacterized protein</fullName>
    </submittedName>
</protein>
<feature type="region of interest" description="Disordered" evidence="1">
    <location>
        <begin position="1"/>
        <end position="21"/>
    </location>
</feature>
<feature type="compositionally biased region" description="Basic residues" evidence="1">
    <location>
        <begin position="343"/>
        <end position="359"/>
    </location>
</feature>
<feature type="compositionally biased region" description="Basic and acidic residues" evidence="1">
    <location>
        <begin position="380"/>
        <end position="396"/>
    </location>
</feature>
<dbReference type="Proteomes" id="UP000719412">
    <property type="component" value="Unassembled WGS sequence"/>
</dbReference>
<sequence>MGIGKEAQRGTQEGRYEGEGTSKKIKKTAKVKDYIVTCFAFIGLRRCKEEKKKNERIRPRQQTVVPSTNKFYDGLDRTLIETSVISTAATSMGKLPAETRHSPGGESRFIEKFPSEDATGHGVDNAGAFRDGSFGGLSDCRTIRKNRKFGSVFHWSFHVKLSTCPIIPSFSPLFYLSSTIPVPIKTAVVGVGGVAPPPPPPSFLVPSILAPHPRSADSFSAKNRNGTDNKRYTFGAPLLNHYYREDLALGVVIANLRDLLRFCFICWGRSFSCINYFVSRIENDTCTIFKFGTRDGAAVEAGKRVRKCAVTLRDVFLWIIVGFVWSATHRNFLCPRRGSEISKRRKRMHKTEKRQRKRLMNRENGNRKRSTKRNTRRKIRGEGTSKKDNEDGKDSSRTIIQSNFKRQLWMISGQATIPSRFCRLIERPKARILHRGPRAWRDRSVANQKRSQRAAKYITPCPIQKQTRPITRHQPRQVSFDARGAGVVGTVPSSVDLRFSLSCGRRSSLGGEIYGVDSEMHGGFGKVTGESLIKPHILLVPLGHYILNSRSGLSIVMDAVSTFPKTELQRGGEPPPPPSACSTDRHFVFIDIFQFYFSTEVKLKRMLMFSEQTERGMQGVNLGVRVEETRGAGDYVVQR</sequence>
<keyword evidence="3" id="KW-1185">Reference proteome</keyword>
<evidence type="ECO:0000256" key="1">
    <source>
        <dbReference type="SAM" id="MobiDB-lite"/>
    </source>
</evidence>
<accession>A0A8J6LA85</accession>
<feature type="region of interest" description="Disordered" evidence="1">
    <location>
        <begin position="341"/>
        <end position="397"/>
    </location>
</feature>
<name>A0A8J6LA85_TENMO</name>
<gene>
    <name evidence="2" type="ORF">GEV33_008372</name>
</gene>
<comment type="caution">
    <text evidence="2">The sequence shown here is derived from an EMBL/GenBank/DDBJ whole genome shotgun (WGS) entry which is preliminary data.</text>
</comment>